<dbReference type="InParanoid" id="A0A0V1B1Y1"/>
<evidence type="ECO:0000313" key="1">
    <source>
        <dbReference type="EMBL" id="KRY30588.1"/>
    </source>
</evidence>
<dbReference type="EMBL" id="JYDH01000137">
    <property type="protein sequence ID" value="KRY30588.1"/>
    <property type="molecule type" value="Genomic_DNA"/>
</dbReference>
<organism evidence="1 2">
    <name type="scientific">Trichinella spiralis</name>
    <name type="common">Trichina worm</name>
    <dbReference type="NCBI Taxonomy" id="6334"/>
    <lineage>
        <taxon>Eukaryota</taxon>
        <taxon>Metazoa</taxon>
        <taxon>Ecdysozoa</taxon>
        <taxon>Nematoda</taxon>
        <taxon>Enoplea</taxon>
        <taxon>Dorylaimia</taxon>
        <taxon>Trichinellida</taxon>
        <taxon>Trichinellidae</taxon>
        <taxon>Trichinella</taxon>
    </lineage>
</organism>
<keyword evidence="2" id="KW-1185">Reference proteome</keyword>
<protein>
    <submittedName>
        <fullName evidence="1">Uncharacterized protein</fullName>
    </submittedName>
</protein>
<dbReference type="OrthoDB" id="10374744at2759"/>
<accession>A0A0V1B1Y1</accession>
<dbReference type="AlphaFoldDB" id="A0A0V1B1Y1"/>
<sequence length="72" mass="8440">MSANTKRSSTSWVDGFVPRLERLGRPEGSSVEEHTKLEIKQKRLLTVVLQLMKNFMEEQILFAFYPDFPPKR</sequence>
<evidence type="ECO:0000313" key="2">
    <source>
        <dbReference type="Proteomes" id="UP000054776"/>
    </source>
</evidence>
<dbReference type="Proteomes" id="UP000054776">
    <property type="component" value="Unassembled WGS sequence"/>
</dbReference>
<gene>
    <name evidence="1" type="ORF">T01_6641</name>
</gene>
<reference evidence="1 2" key="1">
    <citation type="submission" date="2015-01" db="EMBL/GenBank/DDBJ databases">
        <title>Evolution of Trichinella species and genotypes.</title>
        <authorList>
            <person name="Korhonen P.K."/>
            <person name="Edoardo P."/>
            <person name="Giuseppe L.R."/>
            <person name="Gasser R.B."/>
        </authorList>
    </citation>
    <scope>NUCLEOTIDE SEQUENCE [LARGE SCALE GENOMIC DNA]</scope>
    <source>
        <strain evidence="1">ISS3</strain>
    </source>
</reference>
<proteinExistence type="predicted"/>
<comment type="caution">
    <text evidence="1">The sequence shown here is derived from an EMBL/GenBank/DDBJ whole genome shotgun (WGS) entry which is preliminary data.</text>
</comment>
<name>A0A0V1B1Y1_TRISP</name>